<gene>
    <name evidence="2" type="ORF">GCM10008955_30600</name>
</gene>
<evidence type="ECO:0000313" key="3">
    <source>
        <dbReference type="Proteomes" id="UP000647587"/>
    </source>
</evidence>
<accession>A0ABQ2EZB8</accession>
<dbReference type="EMBL" id="BMPP01000014">
    <property type="protein sequence ID" value="GGK34453.1"/>
    <property type="molecule type" value="Genomic_DNA"/>
</dbReference>
<dbReference type="Proteomes" id="UP000647587">
    <property type="component" value="Unassembled WGS sequence"/>
</dbReference>
<keyword evidence="1" id="KW-0732">Signal</keyword>
<feature type="signal peptide" evidence="1">
    <location>
        <begin position="1"/>
        <end position="22"/>
    </location>
</feature>
<feature type="chain" id="PRO_5045433606" evidence="1">
    <location>
        <begin position="23"/>
        <end position="121"/>
    </location>
</feature>
<protein>
    <submittedName>
        <fullName evidence="2">Uncharacterized protein</fullName>
    </submittedName>
</protein>
<name>A0ABQ2EZB8_9DEIO</name>
<evidence type="ECO:0000256" key="1">
    <source>
        <dbReference type="SAM" id="SignalP"/>
    </source>
</evidence>
<proteinExistence type="predicted"/>
<evidence type="ECO:0000313" key="2">
    <source>
        <dbReference type="EMBL" id="GGK34453.1"/>
    </source>
</evidence>
<organism evidence="2 3">
    <name type="scientific">Deinococcus malanensis</name>
    <dbReference type="NCBI Taxonomy" id="1706855"/>
    <lineage>
        <taxon>Bacteria</taxon>
        <taxon>Thermotogati</taxon>
        <taxon>Deinococcota</taxon>
        <taxon>Deinococci</taxon>
        <taxon>Deinococcales</taxon>
        <taxon>Deinococcaceae</taxon>
        <taxon>Deinococcus</taxon>
    </lineage>
</organism>
<comment type="caution">
    <text evidence="2">The sequence shown here is derived from an EMBL/GenBank/DDBJ whole genome shotgun (WGS) entry which is preliminary data.</text>
</comment>
<reference evidence="3" key="1">
    <citation type="journal article" date="2019" name="Int. J. Syst. Evol. Microbiol.">
        <title>The Global Catalogue of Microorganisms (GCM) 10K type strain sequencing project: providing services to taxonomists for standard genome sequencing and annotation.</title>
        <authorList>
            <consortium name="The Broad Institute Genomics Platform"/>
            <consortium name="The Broad Institute Genome Sequencing Center for Infectious Disease"/>
            <person name="Wu L."/>
            <person name="Ma J."/>
        </authorList>
    </citation>
    <scope>NUCLEOTIDE SEQUENCE [LARGE SCALE GENOMIC DNA]</scope>
    <source>
        <strain evidence="3">JCM 30331</strain>
    </source>
</reference>
<sequence>MNLIPLLALVVLALTSAASAHGACLLAAAPVMTDAAVPAGSVSARPVVSLDPQDHAAVASSAKRFLFLRAASGMHARFLAPALPLVPNSFGGRALEQESAGSAPGLHLLNRVGSVLDESHQ</sequence>
<keyword evidence="3" id="KW-1185">Reference proteome</keyword>